<dbReference type="NCBIfam" id="TIGR00350">
    <property type="entry name" value="lytR_cpsA_psr"/>
    <property type="match status" value="1"/>
</dbReference>
<dbReference type="InterPro" id="IPR004474">
    <property type="entry name" value="LytR_CpsA_psr"/>
</dbReference>
<evidence type="ECO:0000313" key="4">
    <source>
        <dbReference type="Proteomes" id="UP000178690"/>
    </source>
</evidence>
<name>A0A1G2PN96_TERXR</name>
<evidence type="ECO:0000313" key="3">
    <source>
        <dbReference type="EMBL" id="OHA49800.1"/>
    </source>
</evidence>
<dbReference type="STRING" id="1802363.A2682_03155"/>
<organism evidence="3 4">
    <name type="scientific">Terrybacteria sp. (strain RIFCSPHIGHO2_01_FULL_58_15)</name>
    <dbReference type="NCBI Taxonomy" id="1802363"/>
    <lineage>
        <taxon>Bacteria</taxon>
        <taxon>Candidatus Terryibacteriota</taxon>
    </lineage>
</organism>
<reference evidence="3 4" key="1">
    <citation type="journal article" date="2016" name="Nat. Commun.">
        <title>Thousands of microbial genomes shed light on interconnected biogeochemical processes in an aquifer system.</title>
        <authorList>
            <person name="Anantharaman K."/>
            <person name="Brown C.T."/>
            <person name="Hug L.A."/>
            <person name="Sharon I."/>
            <person name="Castelle C.J."/>
            <person name="Probst A.J."/>
            <person name="Thomas B.C."/>
            <person name="Singh A."/>
            <person name="Wilkins M.J."/>
            <person name="Karaoz U."/>
            <person name="Brodie E.L."/>
            <person name="Williams K.H."/>
            <person name="Hubbard S.S."/>
            <person name="Banfield J.F."/>
        </authorList>
    </citation>
    <scope>NUCLEOTIDE SEQUENCE [LARGE SCALE GENOMIC DNA]</scope>
    <source>
        <strain evidence="4">RIFCSPHIGHO2_01_FULL_58_15</strain>
    </source>
</reference>
<protein>
    <recommendedName>
        <fullName evidence="2">Cell envelope-related transcriptional attenuator domain-containing protein</fullName>
    </recommendedName>
</protein>
<evidence type="ECO:0000259" key="2">
    <source>
        <dbReference type="Pfam" id="PF03816"/>
    </source>
</evidence>
<feature type="domain" description="Cell envelope-related transcriptional attenuator" evidence="2">
    <location>
        <begin position="78"/>
        <end position="246"/>
    </location>
</feature>
<gene>
    <name evidence="3" type="ORF">A2682_03155</name>
</gene>
<dbReference type="PANTHER" id="PTHR33392">
    <property type="entry name" value="POLYISOPRENYL-TEICHOIC ACID--PEPTIDOGLYCAN TEICHOIC ACID TRANSFERASE TAGU"/>
    <property type="match status" value="1"/>
</dbReference>
<sequence length="340" mass="36782">MRARIFVFLALVGFAVVAFGNATSALSLPSWLNRSFIVEHVSAFPARVYEALTPKPRHQSAFLLLGKAGPGWTAGELTDTILLASVNTETNRASIISIPRDFLVRLPGQGLSGGRTTKINTLWLIGTQDARRRGIVDVAEQSALLRSAVEEITGTSISEVVVVNVAVFTDAIDALGGIALNVTERIDDPAFPTAGGGTEHLRIEPGFQVLDGATAVKYARTRHTPEGDFGRLRRQHQVLEALAAKARGLKLTEDLSQLLALYELFAGRIETTVSIDEIPGIALTFRGISLSNVKTFALESIGREPLLVSGPGSSLVPREGMFRYDEIRAAVRELIRENEE</sequence>
<dbReference type="EMBL" id="MHST01000004">
    <property type="protein sequence ID" value="OHA49800.1"/>
    <property type="molecule type" value="Genomic_DNA"/>
</dbReference>
<proteinExistence type="inferred from homology"/>
<dbReference type="Proteomes" id="UP000178690">
    <property type="component" value="Unassembled WGS sequence"/>
</dbReference>
<dbReference type="InterPro" id="IPR050922">
    <property type="entry name" value="LytR/CpsA/Psr_CW_biosynth"/>
</dbReference>
<accession>A0A1G2PN96</accession>
<comment type="caution">
    <text evidence="3">The sequence shown here is derived from an EMBL/GenBank/DDBJ whole genome shotgun (WGS) entry which is preliminary data.</text>
</comment>
<dbReference type="PANTHER" id="PTHR33392:SF6">
    <property type="entry name" value="POLYISOPRENYL-TEICHOIC ACID--PEPTIDOGLYCAN TEICHOIC ACID TRANSFERASE TAGU"/>
    <property type="match status" value="1"/>
</dbReference>
<dbReference type="Gene3D" id="3.40.630.190">
    <property type="entry name" value="LCP protein"/>
    <property type="match status" value="1"/>
</dbReference>
<dbReference type="AlphaFoldDB" id="A0A1G2PN96"/>
<evidence type="ECO:0000256" key="1">
    <source>
        <dbReference type="ARBA" id="ARBA00006068"/>
    </source>
</evidence>
<dbReference type="Pfam" id="PF03816">
    <property type="entry name" value="LytR_cpsA_psr"/>
    <property type="match status" value="1"/>
</dbReference>
<comment type="similarity">
    <text evidence="1">Belongs to the LytR/CpsA/Psr (LCP) family.</text>
</comment>